<feature type="compositionally biased region" description="Polar residues" evidence="1">
    <location>
        <begin position="20"/>
        <end position="34"/>
    </location>
</feature>
<name>A0ABQ7T7L1_PHRPL</name>
<feature type="compositionally biased region" description="Basic and acidic residues" evidence="1">
    <location>
        <begin position="361"/>
        <end position="370"/>
    </location>
</feature>
<feature type="compositionally biased region" description="Basic residues" evidence="1">
    <location>
        <begin position="149"/>
        <end position="158"/>
    </location>
</feature>
<proteinExistence type="predicted"/>
<dbReference type="PANTHER" id="PTHR34755:SF1">
    <property type="entry name" value="SERINE_ARGININE REPETITIVE MATRIX PROTEIN 4"/>
    <property type="match status" value="1"/>
</dbReference>
<feature type="region of interest" description="Disordered" evidence="1">
    <location>
        <begin position="1"/>
        <end position="188"/>
    </location>
</feature>
<gene>
    <name evidence="3" type="ORF">JD844_014971</name>
</gene>
<sequence length="464" mass="51555">MGKGKEGEREKEKERERVSSTETPSCLSLSTSEKLSGEPHPAQEASNINGCVRLKDSQEHPRHKSCSPSCNEDFSPPPTKGKKKKKKSTRKKRRRSPSCSLSPLKKKKKKKNSKKRKRSSSSTPKSKRKEEKKHKKQPRTRSREEGHKARWKHARHSSKSAQKLDGAIEVTATTPSLGGPLQNSRSVSVNEMISKTGVSTDLFKKAEGQLGKLAKRNGEPHEYDSGNDTSSPPSTQTSTSKSKGREEASCQAPDGFGHLWSSAGRIRYTTRPVPGLPQADPVRQTPGPIRDLPATHPSRTREVPKAGAQGHDVAPVILDTPPLADREQDDKYGSIGKESHRHHGRRRRKPSYSPLRKRRRDSPSHLEARRITSARKRPIPYYRPSPSSSSPSSVSSYSSWYSCFSHSPSRSYSNSRTSQSRSRSWSSSGSSRSRSRSHSSGARNSRRSCSRSSGSTGSYDSMRR</sequence>
<feature type="region of interest" description="Disordered" evidence="1">
    <location>
        <begin position="209"/>
        <end position="464"/>
    </location>
</feature>
<organism evidence="3 4">
    <name type="scientific">Phrynosoma platyrhinos</name>
    <name type="common">Desert horned lizard</name>
    <dbReference type="NCBI Taxonomy" id="52577"/>
    <lineage>
        <taxon>Eukaryota</taxon>
        <taxon>Metazoa</taxon>
        <taxon>Chordata</taxon>
        <taxon>Craniata</taxon>
        <taxon>Vertebrata</taxon>
        <taxon>Euteleostomi</taxon>
        <taxon>Lepidosauria</taxon>
        <taxon>Squamata</taxon>
        <taxon>Bifurcata</taxon>
        <taxon>Unidentata</taxon>
        <taxon>Episquamata</taxon>
        <taxon>Toxicofera</taxon>
        <taxon>Iguania</taxon>
        <taxon>Phrynosomatidae</taxon>
        <taxon>Phrynosomatinae</taxon>
        <taxon>Phrynosoma</taxon>
    </lineage>
</organism>
<feature type="compositionally biased region" description="Basic residues" evidence="1">
    <location>
        <begin position="339"/>
        <end position="360"/>
    </location>
</feature>
<dbReference type="InterPro" id="IPR052109">
    <property type="entry name" value="SRRM_Domain-Containing"/>
</dbReference>
<feature type="compositionally biased region" description="Low complexity" evidence="1">
    <location>
        <begin position="229"/>
        <end position="241"/>
    </location>
</feature>
<feature type="compositionally biased region" description="Basic residues" evidence="1">
    <location>
        <begin position="104"/>
        <end position="140"/>
    </location>
</feature>
<evidence type="ECO:0000313" key="4">
    <source>
        <dbReference type="Proteomes" id="UP000826234"/>
    </source>
</evidence>
<feature type="compositionally biased region" description="Low complexity" evidence="1">
    <location>
        <begin position="379"/>
        <end position="443"/>
    </location>
</feature>
<evidence type="ECO:0000313" key="3">
    <source>
        <dbReference type="EMBL" id="KAH0625445.1"/>
    </source>
</evidence>
<dbReference type="PANTHER" id="PTHR34755">
    <property type="entry name" value="SERINE/ARGININE REPETITIVE MATRIX PROTEIN 3-RELATED"/>
    <property type="match status" value="1"/>
</dbReference>
<dbReference type="EMBL" id="JAIPUX010001211">
    <property type="protein sequence ID" value="KAH0625445.1"/>
    <property type="molecule type" value="Genomic_DNA"/>
</dbReference>
<evidence type="ECO:0000256" key="1">
    <source>
        <dbReference type="SAM" id="MobiDB-lite"/>
    </source>
</evidence>
<feature type="domain" description="Serine/arginine repetitive matrix protein C-terminal" evidence="2">
    <location>
        <begin position="325"/>
        <end position="384"/>
    </location>
</feature>
<reference evidence="3 4" key="1">
    <citation type="journal article" date="2022" name="Gigascience">
        <title>A chromosome-level genome assembly and annotation of the desert horned lizard, Phrynosoma platyrhinos, provides insight into chromosomal rearrangements among reptiles.</title>
        <authorList>
            <person name="Koochekian N."/>
            <person name="Ascanio A."/>
            <person name="Farleigh K."/>
            <person name="Card D.C."/>
            <person name="Schield D.R."/>
            <person name="Castoe T.A."/>
            <person name="Jezkova T."/>
        </authorList>
    </citation>
    <scope>NUCLEOTIDE SEQUENCE [LARGE SCALE GENOMIC DNA]</scope>
    <source>
        <strain evidence="3">NK-2021</strain>
    </source>
</reference>
<accession>A0ABQ7T7L1</accession>
<feature type="compositionally biased region" description="Basic and acidic residues" evidence="1">
    <location>
        <begin position="1"/>
        <end position="19"/>
    </location>
</feature>
<dbReference type="Pfam" id="PF15230">
    <property type="entry name" value="SRRM_C"/>
    <property type="match status" value="1"/>
</dbReference>
<comment type="caution">
    <text evidence="3">The sequence shown here is derived from an EMBL/GenBank/DDBJ whole genome shotgun (WGS) entry which is preliminary data.</text>
</comment>
<dbReference type="Proteomes" id="UP000826234">
    <property type="component" value="Unassembled WGS sequence"/>
</dbReference>
<keyword evidence="4" id="KW-1185">Reference proteome</keyword>
<feature type="compositionally biased region" description="Low complexity" evidence="1">
    <location>
        <begin position="450"/>
        <end position="464"/>
    </location>
</feature>
<protein>
    <recommendedName>
        <fullName evidence="2">Serine/arginine repetitive matrix protein C-terminal domain-containing protein</fullName>
    </recommendedName>
</protein>
<dbReference type="InterPro" id="IPR029360">
    <property type="entry name" value="SRRM_C"/>
</dbReference>
<feature type="compositionally biased region" description="Basic residues" evidence="1">
    <location>
        <begin position="80"/>
        <end position="96"/>
    </location>
</feature>
<evidence type="ECO:0000259" key="2">
    <source>
        <dbReference type="Pfam" id="PF15230"/>
    </source>
</evidence>
<feature type="compositionally biased region" description="Polar residues" evidence="1">
    <location>
        <begin position="171"/>
        <end position="188"/>
    </location>
</feature>